<dbReference type="EMBL" id="JAROKS010000001">
    <property type="protein sequence ID" value="KAK1806722.1"/>
    <property type="molecule type" value="Genomic_DNA"/>
</dbReference>
<feature type="transmembrane region" description="Helical" evidence="7">
    <location>
        <begin position="77"/>
        <end position="99"/>
    </location>
</feature>
<reference evidence="8" key="1">
    <citation type="submission" date="2023-03" db="EMBL/GenBank/DDBJ databases">
        <title>Electrophorus voltai genome.</title>
        <authorList>
            <person name="Bian C."/>
        </authorList>
    </citation>
    <scope>NUCLEOTIDE SEQUENCE</scope>
    <source>
        <strain evidence="8">CB-2022</strain>
        <tissue evidence="8">Muscle</tissue>
    </source>
</reference>
<proteinExistence type="inferred from homology"/>
<comment type="similarity">
    <text evidence="2">Belongs to the CD225/Dispanin family.</text>
</comment>
<dbReference type="Pfam" id="PF04505">
    <property type="entry name" value="CD225"/>
    <property type="match status" value="1"/>
</dbReference>
<evidence type="ECO:0000256" key="5">
    <source>
        <dbReference type="ARBA" id="ARBA00023136"/>
    </source>
</evidence>
<keyword evidence="3 7" id="KW-0812">Transmembrane</keyword>
<keyword evidence="4 7" id="KW-1133">Transmembrane helix</keyword>
<protein>
    <submittedName>
        <fullName evidence="8">Uncharacterized protein</fullName>
    </submittedName>
</protein>
<gene>
    <name evidence="8" type="ORF">P4O66_005220</name>
</gene>
<comment type="subcellular location">
    <subcellularLocation>
        <location evidence="1">Membrane</location>
    </subcellularLocation>
</comment>
<feature type="compositionally biased region" description="Polar residues" evidence="6">
    <location>
        <begin position="46"/>
        <end position="60"/>
    </location>
</feature>
<name>A0AAD8ZWT5_9TELE</name>
<keyword evidence="5 7" id="KW-0472">Membrane</keyword>
<evidence type="ECO:0000256" key="7">
    <source>
        <dbReference type="SAM" id="Phobius"/>
    </source>
</evidence>
<comment type="caution">
    <text evidence="8">The sequence shown here is derived from an EMBL/GenBank/DDBJ whole genome shotgun (WGS) entry which is preliminary data.</text>
</comment>
<dbReference type="AlphaFoldDB" id="A0AAD8ZWT5"/>
<evidence type="ECO:0000313" key="8">
    <source>
        <dbReference type="EMBL" id="KAK1806722.1"/>
    </source>
</evidence>
<sequence>MDNQPPPYQNNYGADCLLPKGGFSPKPKIGYPPGQPHEAPYGQPYQVPTRTRDANMSGNRPQAEKSSHMARILNHTALGLGIVAIVVSIVIVVITTISAS</sequence>
<dbReference type="Proteomes" id="UP001239994">
    <property type="component" value="Unassembled WGS sequence"/>
</dbReference>
<evidence type="ECO:0000256" key="2">
    <source>
        <dbReference type="ARBA" id="ARBA00006843"/>
    </source>
</evidence>
<keyword evidence="9" id="KW-1185">Reference proteome</keyword>
<feature type="region of interest" description="Disordered" evidence="6">
    <location>
        <begin position="25"/>
        <end position="67"/>
    </location>
</feature>
<evidence type="ECO:0000256" key="3">
    <source>
        <dbReference type="ARBA" id="ARBA00022692"/>
    </source>
</evidence>
<evidence type="ECO:0000313" key="9">
    <source>
        <dbReference type="Proteomes" id="UP001239994"/>
    </source>
</evidence>
<evidence type="ECO:0000256" key="4">
    <source>
        <dbReference type="ARBA" id="ARBA00022989"/>
    </source>
</evidence>
<evidence type="ECO:0000256" key="6">
    <source>
        <dbReference type="SAM" id="MobiDB-lite"/>
    </source>
</evidence>
<evidence type="ECO:0000256" key="1">
    <source>
        <dbReference type="ARBA" id="ARBA00004370"/>
    </source>
</evidence>
<dbReference type="InterPro" id="IPR007593">
    <property type="entry name" value="CD225/Dispanin_fam"/>
</dbReference>
<accession>A0AAD8ZWT5</accession>
<dbReference type="GO" id="GO:0016020">
    <property type="term" value="C:membrane"/>
    <property type="evidence" value="ECO:0007669"/>
    <property type="project" value="UniProtKB-SubCell"/>
</dbReference>
<organism evidence="8 9">
    <name type="scientific">Electrophorus voltai</name>
    <dbReference type="NCBI Taxonomy" id="2609070"/>
    <lineage>
        <taxon>Eukaryota</taxon>
        <taxon>Metazoa</taxon>
        <taxon>Chordata</taxon>
        <taxon>Craniata</taxon>
        <taxon>Vertebrata</taxon>
        <taxon>Euteleostomi</taxon>
        <taxon>Actinopterygii</taxon>
        <taxon>Neopterygii</taxon>
        <taxon>Teleostei</taxon>
        <taxon>Ostariophysi</taxon>
        <taxon>Gymnotiformes</taxon>
        <taxon>Gymnotoidei</taxon>
        <taxon>Gymnotidae</taxon>
        <taxon>Electrophorus</taxon>
    </lineage>
</organism>